<dbReference type="Proteomes" id="UP001646157">
    <property type="component" value="Unassembled WGS sequence"/>
</dbReference>
<dbReference type="EMBL" id="JAFBDZ010000002">
    <property type="protein sequence ID" value="MBM7585419.1"/>
    <property type="molecule type" value="Genomic_DNA"/>
</dbReference>
<keyword evidence="3" id="KW-1185">Reference proteome</keyword>
<proteinExistence type="predicted"/>
<gene>
    <name evidence="2" type="ORF">JOC86_001961</name>
</gene>
<evidence type="ECO:0000313" key="3">
    <source>
        <dbReference type="Proteomes" id="UP001646157"/>
    </source>
</evidence>
<dbReference type="RefSeq" id="WP_205171292.1">
    <property type="nucleotide sequence ID" value="NZ_JAFBDZ010000002.1"/>
</dbReference>
<feature type="domain" description="DUF1659" evidence="1">
    <location>
        <begin position="2"/>
        <end position="70"/>
    </location>
</feature>
<accession>A0ABS2NC33</accession>
<reference evidence="2 3" key="1">
    <citation type="submission" date="2021-01" db="EMBL/GenBank/DDBJ databases">
        <title>Genomic Encyclopedia of Type Strains, Phase IV (KMG-IV): sequencing the most valuable type-strain genomes for metagenomic binning, comparative biology and taxonomic classification.</title>
        <authorList>
            <person name="Goeker M."/>
        </authorList>
    </citation>
    <scope>NUCLEOTIDE SEQUENCE [LARGE SCALE GENOMIC DNA]</scope>
    <source>
        <strain evidence="2 3">DSM 24834</strain>
    </source>
</reference>
<sequence>MATADLTSMRLRLTYDDGVSEDGKQKFQYKSYSNINTAATPDQIYNVSQSLSGLSSKGLVFIEKTESFDIKA</sequence>
<protein>
    <recommendedName>
        <fullName evidence="1">DUF1659 domain-containing protein</fullName>
    </recommendedName>
</protein>
<dbReference type="Pfam" id="PF07872">
    <property type="entry name" value="DUF1659"/>
    <property type="match status" value="1"/>
</dbReference>
<organism evidence="2 3">
    <name type="scientific">Rossellomorea pakistanensis</name>
    <dbReference type="NCBI Taxonomy" id="992288"/>
    <lineage>
        <taxon>Bacteria</taxon>
        <taxon>Bacillati</taxon>
        <taxon>Bacillota</taxon>
        <taxon>Bacilli</taxon>
        <taxon>Bacillales</taxon>
        <taxon>Bacillaceae</taxon>
        <taxon>Rossellomorea</taxon>
    </lineage>
</organism>
<comment type="caution">
    <text evidence="2">The sequence shown here is derived from an EMBL/GenBank/DDBJ whole genome shotgun (WGS) entry which is preliminary data.</text>
</comment>
<dbReference type="InterPro" id="IPR012454">
    <property type="entry name" value="DUF1659"/>
</dbReference>
<evidence type="ECO:0000259" key="1">
    <source>
        <dbReference type="Pfam" id="PF07872"/>
    </source>
</evidence>
<evidence type="ECO:0000313" key="2">
    <source>
        <dbReference type="EMBL" id="MBM7585419.1"/>
    </source>
</evidence>
<name>A0ABS2NC33_9BACI</name>